<name>A0ABP0WL78_9BRYO</name>
<organism evidence="2 3">
    <name type="scientific">Sphagnum jensenii</name>
    <dbReference type="NCBI Taxonomy" id="128206"/>
    <lineage>
        <taxon>Eukaryota</taxon>
        <taxon>Viridiplantae</taxon>
        <taxon>Streptophyta</taxon>
        <taxon>Embryophyta</taxon>
        <taxon>Bryophyta</taxon>
        <taxon>Sphagnophytina</taxon>
        <taxon>Sphagnopsida</taxon>
        <taxon>Sphagnales</taxon>
        <taxon>Sphagnaceae</taxon>
        <taxon>Sphagnum</taxon>
    </lineage>
</organism>
<accession>A0ABP0WL78</accession>
<gene>
    <name evidence="2" type="ORF">CSSPJE1EN1_LOCUS11605</name>
</gene>
<reference evidence="2" key="1">
    <citation type="submission" date="2024-02" db="EMBL/GenBank/DDBJ databases">
        <authorList>
            <consortium name="ELIXIR-Norway"/>
            <consortium name="Elixir Norway"/>
        </authorList>
    </citation>
    <scope>NUCLEOTIDE SEQUENCE</scope>
</reference>
<dbReference type="EMBL" id="OZ020113">
    <property type="protein sequence ID" value="CAK9266127.1"/>
    <property type="molecule type" value="Genomic_DNA"/>
</dbReference>
<feature type="compositionally biased region" description="Low complexity" evidence="1">
    <location>
        <begin position="1"/>
        <end position="23"/>
    </location>
</feature>
<keyword evidence="3" id="KW-1185">Reference proteome</keyword>
<dbReference type="Proteomes" id="UP001497444">
    <property type="component" value="Chromosome 18"/>
</dbReference>
<sequence length="71" mass="7569">MRASSWDSSVGLASSSDSSSLSSRFGPAWTKTVRGLLTRFFLTTGGRYRIPPDMDAVGGLGGPTLRTMSLR</sequence>
<evidence type="ECO:0000313" key="3">
    <source>
        <dbReference type="Proteomes" id="UP001497444"/>
    </source>
</evidence>
<feature type="region of interest" description="Disordered" evidence="1">
    <location>
        <begin position="1"/>
        <end position="26"/>
    </location>
</feature>
<protein>
    <submittedName>
        <fullName evidence="2">Uncharacterized protein</fullName>
    </submittedName>
</protein>
<evidence type="ECO:0000256" key="1">
    <source>
        <dbReference type="SAM" id="MobiDB-lite"/>
    </source>
</evidence>
<evidence type="ECO:0000313" key="2">
    <source>
        <dbReference type="EMBL" id="CAK9266127.1"/>
    </source>
</evidence>
<proteinExistence type="predicted"/>